<dbReference type="OrthoDB" id="9763670at2"/>
<dbReference type="SUPFAM" id="SSF56935">
    <property type="entry name" value="Porins"/>
    <property type="match status" value="1"/>
</dbReference>
<name>K0NC72_DESTT</name>
<keyword evidence="3 11" id="KW-1134">Transmembrane beta strand</keyword>
<evidence type="ECO:0000256" key="7">
    <source>
        <dbReference type="ARBA" id="ARBA00023065"/>
    </source>
</evidence>
<dbReference type="Proteomes" id="UP000007347">
    <property type="component" value="Chromosome"/>
</dbReference>
<proteinExistence type="inferred from homology"/>
<keyword evidence="4" id="KW-0410">Iron transport</keyword>
<dbReference type="InterPro" id="IPR036942">
    <property type="entry name" value="Beta-barrel_TonB_sf"/>
</dbReference>
<keyword evidence="10 11" id="KW-0998">Cell outer membrane</keyword>
<keyword evidence="8 12" id="KW-0798">TonB box</keyword>
<comment type="subcellular location">
    <subcellularLocation>
        <location evidence="1 11">Cell outer membrane</location>
        <topology evidence="1 11">Multi-pass membrane protein</topology>
    </subcellularLocation>
</comment>
<dbReference type="Gene3D" id="2.40.170.20">
    <property type="entry name" value="TonB-dependent receptor, beta-barrel domain"/>
    <property type="match status" value="1"/>
</dbReference>
<evidence type="ECO:0000259" key="14">
    <source>
        <dbReference type="Pfam" id="PF00593"/>
    </source>
</evidence>
<sequence length="691" mass="78146">MKQFYRCMIAMLIAMMWGTNVHGKNLESKDDFQLESIVVTAQKREENAQNVPVSMDVFSGTDIEDAGMEKTNDLVRMSSNVNMMDRSCEHIVVIRGISPFRGCTYSPAGFYVDDASYPMHYMQNIDLFDLERAEILKGPQSTLYGRNSESGVINIVTRQPDNEFNGQILTEYASQNTFRTGLSLKGPMIKDTLYLGGAFQYKSSDGHLENLSTGDESAADISHLAGRFTLRWTPGDLWDISLTADAADADDHGAGGRLLYGNHATGKNKIKSDCDAYLNQDWNGQTLRIKYYAPAFTFLSVSGIQNQSLDKVNDCDMWDDPSNQRINPLYMDERHYSQEFRISSIKNGSFEWLAGFFAFREESFFDYKYEILSANMVYMNPVTDVETEGAAIFGQGRYTPFDRLHLTAGLRLDYHTTEGYLQDSVQNRDYDGELSYHKILPKLSLDYDLSEHVMAYTSAAKGYMPGGFNWGNTGTRETFDYGPEYTWNYEMGVKSTWLNQRLMVNLSAFYIQMEDKQVSQLHPTLAVLTISNAANAHSKGVELQIEARPIQGLDFFAGLGVNRAVYDDFTTVVREGSALIEKDYSGNYLTYAPKYTFNLGFQYRSSMGLFGRVDLLGTGPFYGDSANTARQGAYEIVNLRLGYEWRNFEFTLWGKNILDKEYMTFINPFLNSIVGIDGPSRSLGATIAYRF</sequence>
<evidence type="ECO:0000256" key="4">
    <source>
        <dbReference type="ARBA" id="ARBA00022496"/>
    </source>
</evidence>
<reference evidence="16 17" key="1">
    <citation type="journal article" date="2013" name="Environ. Microbiol.">
        <title>Complete genome, catabolic sub-proteomes and key-metabolites of Desulfobacula toluolica Tol2, a marine, aromatic compound-degrading, sulfate-reducing bacterium.</title>
        <authorList>
            <person name="Wohlbrand L."/>
            <person name="Jacob J.H."/>
            <person name="Kube M."/>
            <person name="Mussmann M."/>
            <person name="Jarling R."/>
            <person name="Beck A."/>
            <person name="Amann R."/>
            <person name="Wilkes H."/>
            <person name="Reinhardt R."/>
            <person name="Rabus R."/>
        </authorList>
    </citation>
    <scope>NUCLEOTIDE SEQUENCE [LARGE SCALE GENOMIC DNA]</scope>
    <source>
        <strain evidence="17">DSM 7467 / Tol2</strain>
    </source>
</reference>
<evidence type="ECO:0000256" key="11">
    <source>
        <dbReference type="PROSITE-ProRule" id="PRU01360"/>
    </source>
</evidence>
<dbReference type="InterPro" id="IPR039426">
    <property type="entry name" value="TonB-dep_rcpt-like"/>
</dbReference>
<dbReference type="InterPro" id="IPR012910">
    <property type="entry name" value="Plug_dom"/>
</dbReference>
<evidence type="ECO:0000256" key="3">
    <source>
        <dbReference type="ARBA" id="ARBA00022452"/>
    </source>
</evidence>
<protein>
    <submittedName>
        <fullName evidence="16">TonB-dependent receptor</fullName>
    </submittedName>
</protein>
<keyword evidence="6" id="KW-0408">Iron</keyword>
<comment type="similarity">
    <text evidence="11 12">Belongs to the TonB-dependent receptor family.</text>
</comment>
<dbReference type="STRING" id="651182.TOL2_C00500"/>
<dbReference type="GO" id="GO:0006826">
    <property type="term" value="P:iron ion transport"/>
    <property type="evidence" value="ECO:0007669"/>
    <property type="project" value="UniProtKB-KW"/>
</dbReference>
<feature type="domain" description="TonB-dependent receptor plug" evidence="15">
    <location>
        <begin position="48"/>
        <end position="152"/>
    </location>
</feature>
<feature type="domain" description="TonB-dependent receptor-like beta-barrel" evidence="14">
    <location>
        <begin position="226"/>
        <end position="657"/>
    </location>
</feature>
<evidence type="ECO:0000256" key="6">
    <source>
        <dbReference type="ARBA" id="ARBA00023004"/>
    </source>
</evidence>
<evidence type="ECO:0000313" key="16">
    <source>
        <dbReference type="EMBL" id="CCK78220.1"/>
    </source>
</evidence>
<evidence type="ECO:0000256" key="13">
    <source>
        <dbReference type="SAM" id="SignalP"/>
    </source>
</evidence>
<dbReference type="Pfam" id="PF07715">
    <property type="entry name" value="Plug"/>
    <property type="match status" value="1"/>
</dbReference>
<keyword evidence="5 11" id="KW-0812">Transmembrane</keyword>
<accession>K0NC72</accession>
<keyword evidence="2 11" id="KW-0813">Transport</keyword>
<feature type="signal peptide" evidence="13">
    <location>
        <begin position="1"/>
        <end position="23"/>
    </location>
</feature>
<dbReference type="Pfam" id="PF00593">
    <property type="entry name" value="TonB_dep_Rec_b-barrel"/>
    <property type="match status" value="1"/>
</dbReference>
<organism evidence="16 17">
    <name type="scientific">Desulfobacula toluolica (strain DSM 7467 / Tol2)</name>
    <dbReference type="NCBI Taxonomy" id="651182"/>
    <lineage>
        <taxon>Bacteria</taxon>
        <taxon>Pseudomonadati</taxon>
        <taxon>Thermodesulfobacteriota</taxon>
        <taxon>Desulfobacteria</taxon>
        <taxon>Desulfobacterales</taxon>
        <taxon>Desulfobacteraceae</taxon>
        <taxon>Desulfobacula</taxon>
    </lineage>
</organism>
<dbReference type="KEGG" id="dto:TOL2_C00500"/>
<feature type="chain" id="PRO_5003837446" evidence="13">
    <location>
        <begin position="24"/>
        <end position="691"/>
    </location>
</feature>
<evidence type="ECO:0000256" key="9">
    <source>
        <dbReference type="ARBA" id="ARBA00023136"/>
    </source>
</evidence>
<keyword evidence="9 11" id="KW-0472">Membrane</keyword>
<keyword evidence="17" id="KW-1185">Reference proteome</keyword>
<gene>
    <name evidence="16" type="ordered locus">TOL2_C00500</name>
</gene>
<evidence type="ECO:0000256" key="8">
    <source>
        <dbReference type="ARBA" id="ARBA00023077"/>
    </source>
</evidence>
<dbReference type="CDD" id="cd01347">
    <property type="entry name" value="ligand_gated_channel"/>
    <property type="match status" value="1"/>
</dbReference>
<evidence type="ECO:0000259" key="15">
    <source>
        <dbReference type="Pfam" id="PF07715"/>
    </source>
</evidence>
<dbReference type="PANTHER" id="PTHR32552:SF81">
    <property type="entry name" value="TONB-DEPENDENT OUTER MEMBRANE RECEPTOR"/>
    <property type="match status" value="1"/>
</dbReference>
<keyword evidence="16" id="KW-0675">Receptor</keyword>
<keyword evidence="13" id="KW-0732">Signal</keyword>
<evidence type="ECO:0000313" key="17">
    <source>
        <dbReference type="Proteomes" id="UP000007347"/>
    </source>
</evidence>
<dbReference type="EMBL" id="FO203503">
    <property type="protein sequence ID" value="CCK78220.1"/>
    <property type="molecule type" value="Genomic_DNA"/>
</dbReference>
<dbReference type="PANTHER" id="PTHR32552">
    <property type="entry name" value="FERRICHROME IRON RECEPTOR-RELATED"/>
    <property type="match status" value="1"/>
</dbReference>
<evidence type="ECO:0000256" key="1">
    <source>
        <dbReference type="ARBA" id="ARBA00004571"/>
    </source>
</evidence>
<evidence type="ECO:0000256" key="5">
    <source>
        <dbReference type="ARBA" id="ARBA00022692"/>
    </source>
</evidence>
<dbReference type="RefSeq" id="WP_014955578.1">
    <property type="nucleotide sequence ID" value="NC_018645.1"/>
</dbReference>
<dbReference type="HOGENOM" id="CLU_008287_15_2_7"/>
<dbReference type="PROSITE" id="PS52016">
    <property type="entry name" value="TONB_DEPENDENT_REC_3"/>
    <property type="match status" value="1"/>
</dbReference>
<dbReference type="AlphaFoldDB" id="K0NC72"/>
<evidence type="ECO:0000256" key="10">
    <source>
        <dbReference type="ARBA" id="ARBA00023237"/>
    </source>
</evidence>
<dbReference type="InterPro" id="IPR000531">
    <property type="entry name" value="Beta-barrel_TonB"/>
</dbReference>
<evidence type="ECO:0000256" key="12">
    <source>
        <dbReference type="RuleBase" id="RU003357"/>
    </source>
</evidence>
<dbReference type="GO" id="GO:0009279">
    <property type="term" value="C:cell outer membrane"/>
    <property type="evidence" value="ECO:0007669"/>
    <property type="project" value="UniProtKB-SubCell"/>
</dbReference>
<dbReference type="PATRIC" id="fig|651182.5.peg.56"/>
<evidence type="ECO:0000256" key="2">
    <source>
        <dbReference type="ARBA" id="ARBA00022448"/>
    </source>
</evidence>
<keyword evidence="7" id="KW-0406">Ion transport</keyword>